<keyword evidence="2" id="KW-1185">Reference proteome</keyword>
<evidence type="ECO:0000313" key="2">
    <source>
        <dbReference type="Proteomes" id="UP000023152"/>
    </source>
</evidence>
<proteinExistence type="predicted"/>
<evidence type="ECO:0000313" key="1">
    <source>
        <dbReference type="EMBL" id="ETN98532.1"/>
    </source>
</evidence>
<dbReference type="AlphaFoldDB" id="X6L921"/>
<feature type="non-terminal residue" evidence="1">
    <location>
        <position position="1"/>
    </location>
</feature>
<dbReference type="Proteomes" id="UP000023152">
    <property type="component" value="Unassembled WGS sequence"/>
</dbReference>
<protein>
    <submittedName>
        <fullName evidence="1">Uncharacterized protein</fullName>
    </submittedName>
</protein>
<reference evidence="1 2" key="1">
    <citation type="journal article" date="2013" name="Curr. Biol.">
        <title>The Genome of the Foraminiferan Reticulomyxa filosa.</title>
        <authorList>
            <person name="Glockner G."/>
            <person name="Hulsmann N."/>
            <person name="Schleicher M."/>
            <person name="Noegel A.A."/>
            <person name="Eichinger L."/>
            <person name="Gallinger C."/>
            <person name="Pawlowski J."/>
            <person name="Sierra R."/>
            <person name="Euteneuer U."/>
            <person name="Pillet L."/>
            <person name="Moustafa A."/>
            <person name="Platzer M."/>
            <person name="Groth M."/>
            <person name="Szafranski K."/>
            <person name="Schliwa M."/>
        </authorList>
    </citation>
    <scope>NUCLEOTIDE SEQUENCE [LARGE SCALE GENOMIC DNA]</scope>
</reference>
<sequence>SCEKKAVFLYGKSRIKKMSFFFSISFQGIFLRFCQKCWSKYEDSIQPEKMHLKNLRKKEIKKYLLVKKTKIKNIHTRSEVFISQFFFLNTRSNVCQNQIMDIKQGNKILLKSWMQRKKN</sequence>
<accession>X6L921</accession>
<comment type="caution">
    <text evidence="1">The sequence shown here is derived from an EMBL/GenBank/DDBJ whole genome shotgun (WGS) entry which is preliminary data.</text>
</comment>
<organism evidence="1 2">
    <name type="scientific">Reticulomyxa filosa</name>
    <dbReference type="NCBI Taxonomy" id="46433"/>
    <lineage>
        <taxon>Eukaryota</taxon>
        <taxon>Sar</taxon>
        <taxon>Rhizaria</taxon>
        <taxon>Retaria</taxon>
        <taxon>Foraminifera</taxon>
        <taxon>Monothalamids</taxon>
        <taxon>Reticulomyxidae</taxon>
        <taxon>Reticulomyxa</taxon>
    </lineage>
</organism>
<gene>
    <name evidence="1" type="ORF">RFI_38960</name>
</gene>
<dbReference type="EMBL" id="ASPP01046453">
    <property type="protein sequence ID" value="ETN98532.1"/>
    <property type="molecule type" value="Genomic_DNA"/>
</dbReference>
<name>X6L921_RETFI</name>